<gene>
    <name evidence="5" type="ORF">IC627_01110</name>
    <name evidence="4" type="ORF">PDPUS_1_03021</name>
</gene>
<dbReference type="InterPro" id="IPR052026">
    <property type="entry name" value="ExeA_AAA_ATPase_DNA-bind"/>
</dbReference>
<dbReference type="InterPro" id="IPR027417">
    <property type="entry name" value="P-loop_NTPase"/>
</dbReference>
<dbReference type="Pfam" id="PF13401">
    <property type="entry name" value="AAA_22"/>
    <property type="match status" value="1"/>
</dbReference>
<dbReference type="GO" id="GO:0042834">
    <property type="term" value="F:peptidoglycan binding"/>
    <property type="evidence" value="ECO:0007669"/>
    <property type="project" value="InterPro"/>
</dbReference>
<name>A0A1V1V6J9_PHODP</name>
<dbReference type="InterPro" id="IPR049945">
    <property type="entry name" value="AAA_22"/>
</dbReference>
<keyword evidence="2" id="KW-0812">Transmembrane</keyword>
<dbReference type="PANTHER" id="PTHR35894">
    <property type="entry name" value="GENERAL SECRETION PATHWAY PROTEIN A-RELATED"/>
    <property type="match status" value="1"/>
</dbReference>
<protein>
    <submittedName>
        <fullName evidence="5">AAA family ATPase</fullName>
    </submittedName>
</protein>
<feature type="domain" description="SPOR" evidence="3">
    <location>
        <begin position="412"/>
        <end position="490"/>
    </location>
</feature>
<dbReference type="GO" id="GO:0016887">
    <property type="term" value="F:ATP hydrolysis activity"/>
    <property type="evidence" value="ECO:0007669"/>
    <property type="project" value="InterPro"/>
</dbReference>
<dbReference type="RefSeq" id="WP_086957325.1">
    <property type="nucleotide sequence ID" value="NZ_AP018045.1"/>
</dbReference>
<dbReference type="PROSITE" id="PS51724">
    <property type="entry name" value="SPOR"/>
    <property type="match status" value="1"/>
</dbReference>
<organism evidence="5 7">
    <name type="scientific">Photobacterium damsela subsp. piscicida</name>
    <name type="common">Pasteurella piscicida</name>
    <dbReference type="NCBI Taxonomy" id="38294"/>
    <lineage>
        <taxon>Bacteria</taxon>
        <taxon>Pseudomonadati</taxon>
        <taxon>Pseudomonadota</taxon>
        <taxon>Gammaproteobacteria</taxon>
        <taxon>Vibrionales</taxon>
        <taxon>Vibrionaceae</taxon>
        <taxon>Photobacterium</taxon>
    </lineage>
</organism>
<evidence type="ECO:0000256" key="2">
    <source>
        <dbReference type="SAM" id="Phobius"/>
    </source>
</evidence>
<feature type="compositionally biased region" description="Low complexity" evidence="1">
    <location>
        <begin position="351"/>
        <end position="363"/>
    </location>
</feature>
<reference evidence="4" key="1">
    <citation type="journal article" date="2017" name="Genome Announc.">
        <title>Whole-Genome Sequence of Photobacterium damselae subsp. piscicida Strain 91-197, Isolated from Hybrid Striped Bass (Morone sp.) in the United States.</title>
        <authorList>
            <person name="Teru Y."/>
            <person name="Hikima J."/>
            <person name="Kono T."/>
            <person name="Sakai M."/>
            <person name="Takano T."/>
            <person name="Hawke J.P."/>
            <person name="Takeyama H."/>
            <person name="Aoki T."/>
        </authorList>
    </citation>
    <scope>NUCLEOTIDE SEQUENCE</scope>
    <source>
        <strain evidence="4">91-197</strain>
    </source>
</reference>
<dbReference type="EMBL" id="AP018045">
    <property type="protein sequence ID" value="BAX54395.1"/>
    <property type="molecule type" value="Genomic_DNA"/>
</dbReference>
<evidence type="ECO:0000313" key="4">
    <source>
        <dbReference type="EMBL" id="BAX54395.1"/>
    </source>
</evidence>
<dbReference type="AlphaFoldDB" id="A0A1V1V6J9"/>
<reference evidence="6" key="2">
    <citation type="submission" date="2017-05" db="EMBL/GenBank/DDBJ databases">
        <title>Whole genome sequence of fish pathogenic bacteria, Photobacterium damselae subsp. piscicida, strain 91-197, isolated from hybrid striped bass (Morone sp.) in USA.</title>
        <authorList>
            <person name="Teru Y."/>
            <person name="Hikima J."/>
            <person name="Kono T."/>
            <person name="Sakai M."/>
            <person name="Takano T."/>
            <person name="Hawke J.P."/>
            <person name="Takeyama H."/>
            <person name="Aoki T."/>
        </authorList>
    </citation>
    <scope>NUCLEOTIDE SEQUENCE [LARGE SCALE GENOMIC DNA]</scope>
    <source>
        <strain evidence="6">91-197</strain>
    </source>
</reference>
<accession>A0A1V1V6J9</accession>
<dbReference type="SUPFAM" id="SSF110997">
    <property type="entry name" value="Sporulation related repeat"/>
    <property type="match status" value="1"/>
</dbReference>
<dbReference type="Gene3D" id="3.30.70.1070">
    <property type="entry name" value="Sporulation related repeat"/>
    <property type="match status" value="1"/>
</dbReference>
<feature type="transmembrane region" description="Helical" evidence="2">
    <location>
        <begin position="236"/>
        <end position="254"/>
    </location>
</feature>
<evidence type="ECO:0000313" key="6">
    <source>
        <dbReference type="Proteomes" id="UP000218676"/>
    </source>
</evidence>
<dbReference type="Gene3D" id="3.40.50.300">
    <property type="entry name" value="P-loop containing nucleotide triphosphate hydrolases"/>
    <property type="match status" value="1"/>
</dbReference>
<evidence type="ECO:0000256" key="1">
    <source>
        <dbReference type="SAM" id="MobiDB-lite"/>
    </source>
</evidence>
<feature type="region of interest" description="Disordered" evidence="1">
    <location>
        <begin position="280"/>
        <end position="303"/>
    </location>
</feature>
<feature type="region of interest" description="Disordered" evidence="1">
    <location>
        <begin position="347"/>
        <end position="385"/>
    </location>
</feature>
<evidence type="ECO:0000259" key="3">
    <source>
        <dbReference type="PROSITE" id="PS51724"/>
    </source>
</evidence>
<dbReference type="InterPro" id="IPR007730">
    <property type="entry name" value="SPOR-like_dom"/>
</dbReference>
<dbReference type="InterPro" id="IPR036680">
    <property type="entry name" value="SPOR-like_sf"/>
</dbReference>
<dbReference type="Pfam" id="PF05036">
    <property type="entry name" value="SPOR"/>
    <property type="match status" value="1"/>
</dbReference>
<keyword evidence="2" id="KW-0472">Membrane</keyword>
<feature type="compositionally biased region" description="Basic and acidic residues" evidence="1">
    <location>
        <begin position="374"/>
        <end position="385"/>
    </location>
</feature>
<proteinExistence type="predicted"/>
<reference evidence="5 7" key="3">
    <citation type="submission" date="2020-09" db="EMBL/GenBank/DDBJ databases">
        <title>Complete, closed and curated genome sequences of Photobacterium damselae subsp. piscicida isolates from Australia indicate localised evolution and additional plasmid-borne pathogenicity mechanisms.</title>
        <authorList>
            <person name="Baseggio L."/>
            <person name="Silayeva O."/>
            <person name="Buller N."/>
            <person name="Landos M."/>
            <person name="Engelstaedter J."/>
            <person name="Barnes A.C."/>
        </authorList>
    </citation>
    <scope>NUCLEOTIDE SEQUENCE [LARGE SCALE GENOMIC DNA]</scope>
    <source>
        <strain evidence="5 7">AS-16-0540-1</strain>
    </source>
</reference>
<evidence type="ECO:0000313" key="7">
    <source>
        <dbReference type="Proteomes" id="UP000516656"/>
    </source>
</evidence>
<dbReference type="Proteomes" id="UP000218676">
    <property type="component" value="Chromosome 1"/>
</dbReference>
<dbReference type="Proteomes" id="UP000516656">
    <property type="component" value="Chromosome 1"/>
</dbReference>
<keyword evidence="2" id="KW-1133">Transmembrane helix</keyword>
<dbReference type="SUPFAM" id="SSF52540">
    <property type="entry name" value="P-loop containing nucleoside triphosphate hydrolases"/>
    <property type="match status" value="1"/>
</dbReference>
<dbReference type="PANTHER" id="PTHR35894:SF7">
    <property type="entry name" value="GENERAL SECRETION PATHWAY PROTEIN A-RELATED"/>
    <property type="match status" value="1"/>
</dbReference>
<dbReference type="EMBL" id="CP061854">
    <property type="protein sequence ID" value="QOD56717.1"/>
    <property type="molecule type" value="Genomic_DNA"/>
</dbReference>
<sequence>MIGHDATTRLDLDSQIQFLSRLQFVTQFSSHLIQISGPFGAGKTELLHYYLEHFSPEQHQVLLSAEPDMSFTSVRTQLLQQLVPTKPFNEQDSLLQSVSHMLSRDRLRCLLVVDDAHHLSIPILAELWELVCHANQQADWQLNVLLFTEPDVIAQPLAKMTHGQSEVPLELEIAPLPANEVSQLIEHCYEQDLQKRRELKLRYQHSFAFPGQLDDDTQPPGEEVSMTTSHKLSPQSGLLIGLLLALVVALLWLWPESKPSEDLAIDSSASQVVEGTELIGSGEPTEDTAALPPDVTQEGLTVGRTDSDKRVVVPAQVVDAMMGDQALGLVGAQIQFSDAKINALDPANVHPSPATSPKATTTPLSESKPVSESVKPKPEQPVESLDKPLKQLDAPQPISHDNQHSDKQILQQVNSRHYALQLAAVHSWQQAKQFAAKYGVTDSAHIYQTERQGKAWFIVVTGDYSSATQAKRAKNQLSHEVQALKPWRKILCANSKRNESSKIRPLGEIFSAIGIRGGGK</sequence>
<evidence type="ECO:0000313" key="5">
    <source>
        <dbReference type="EMBL" id="QOD56717.1"/>
    </source>
</evidence>